<sequence>MKKIYNIVLATTFILLFGACSTKEKKAEEPQAGMNMPMSFETVKLKKSNPTVPVRLPGELIADQEVQIYAKVASYVQTLKVDVGSKVSQGQVLITMEAPEINSQLASALSKMKAQEAIYIATKATYDRTIKAAQTEGAVSQDAIDQITAKKDADEAQYTASKSVYQEIKAMENYLVIRAPFSGIVTERNTDIGAYVGPAGKGSDRPLLVVQKDAALRLVLAIPEAHTPYVQLSDTVKFSAKSIPQKVFTGLVVRKAGALDSKLRAERIEIDVLNQDNVLLPRMIVDANITLQSKEPTFFIPKSALVDGNMGVYVMKIVEGKTQKVPVRKGRTNGMTIEVFGNLEPNDEILLKVSEETKENMFIPKK</sequence>
<comment type="caution">
    <text evidence="4">The sequence shown here is derived from an EMBL/GenBank/DDBJ whole genome shotgun (WGS) entry which is preliminary data.</text>
</comment>
<evidence type="ECO:0000313" key="5">
    <source>
        <dbReference type="Proteomes" id="UP000298285"/>
    </source>
</evidence>
<dbReference type="Pfam" id="PF25954">
    <property type="entry name" value="Beta-barrel_RND_2"/>
    <property type="match status" value="1"/>
</dbReference>
<protein>
    <submittedName>
        <fullName evidence="4">Efflux RND transporter periplasmic adaptor subunit</fullName>
    </submittedName>
</protein>
<dbReference type="InterPro" id="IPR058792">
    <property type="entry name" value="Beta-barrel_RND_2"/>
</dbReference>
<dbReference type="Gene3D" id="2.40.50.100">
    <property type="match status" value="1"/>
</dbReference>
<accession>A0A4Y9IK50</accession>
<organism evidence="4 5">
    <name type="scientific">Dysgonomonas mossii</name>
    <dbReference type="NCBI Taxonomy" id="163665"/>
    <lineage>
        <taxon>Bacteria</taxon>
        <taxon>Pseudomonadati</taxon>
        <taxon>Bacteroidota</taxon>
        <taxon>Bacteroidia</taxon>
        <taxon>Bacteroidales</taxon>
        <taxon>Dysgonomonadaceae</taxon>
        <taxon>Dysgonomonas</taxon>
    </lineage>
</organism>
<dbReference type="PANTHER" id="PTHR30469:SF37">
    <property type="entry name" value="RAGD PROTEIN"/>
    <property type="match status" value="1"/>
</dbReference>
<dbReference type="GO" id="GO:1990281">
    <property type="term" value="C:efflux pump complex"/>
    <property type="evidence" value="ECO:0007669"/>
    <property type="project" value="TreeGrafter"/>
</dbReference>
<dbReference type="Gene3D" id="1.10.287.470">
    <property type="entry name" value="Helix hairpin bin"/>
    <property type="match status" value="1"/>
</dbReference>
<evidence type="ECO:0000259" key="2">
    <source>
        <dbReference type="Pfam" id="PF25954"/>
    </source>
</evidence>
<feature type="domain" description="CusB-like beta-barrel" evidence="2">
    <location>
        <begin position="218"/>
        <end position="290"/>
    </location>
</feature>
<dbReference type="PROSITE" id="PS51257">
    <property type="entry name" value="PROKAR_LIPOPROTEIN"/>
    <property type="match status" value="1"/>
</dbReference>
<dbReference type="RefSeq" id="WP_135106219.1">
    <property type="nucleotide sequence ID" value="NZ_JADGKW010000004.1"/>
</dbReference>
<evidence type="ECO:0000256" key="1">
    <source>
        <dbReference type="ARBA" id="ARBA00009477"/>
    </source>
</evidence>
<evidence type="ECO:0000313" key="4">
    <source>
        <dbReference type="EMBL" id="TFU88843.1"/>
    </source>
</evidence>
<comment type="similarity">
    <text evidence="1">Belongs to the membrane fusion protein (MFP) (TC 8.A.1) family.</text>
</comment>
<dbReference type="OrthoDB" id="9806939at2"/>
<dbReference type="GO" id="GO:0015562">
    <property type="term" value="F:efflux transmembrane transporter activity"/>
    <property type="evidence" value="ECO:0007669"/>
    <property type="project" value="TreeGrafter"/>
</dbReference>
<dbReference type="EMBL" id="SPPK01000004">
    <property type="protein sequence ID" value="TFU88843.1"/>
    <property type="molecule type" value="Genomic_DNA"/>
</dbReference>
<name>A0A4Y9IK50_9BACT</name>
<gene>
    <name evidence="4" type="ORF">E4T88_13320</name>
</gene>
<proteinExistence type="inferred from homology"/>
<dbReference type="InterPro" id="IPR006143">
    <property type="entry name" value="RND_pump_MFP"/>
</dbReference>
<dbReference type="AlphaFoldDB" id="A0A4Y9IK50"/>
<dbReference type="SUPFAM" id="SSF111369">
    <property type="entry name" value="HlyD-like secretion proteins"/>
    <property type="match status" value="1"/>
</dbReference>
<dbReference type="Gene3D" id="2.40.30.170">
    <property type="match status" value="1"/>
</dbReference>
<reference evidence="4 5" key="1">
    <citation type="submission" date="2019-03" db="EMBL/GenBank/DDBJ databases">
        <title>Diversity of the mouse oral microbiome.</title>
        <authorList>
            <person name="Joseph S."/>
            <person name="Aduse-Opoku J."/>
            <person name="Curtis M."/>
            <person name="Wade W."/>
            <person name="Hashim A."/>
        </authorList>
    </citation>
    <scope>NUCLEOTIDE SEQUENCE [LARGE SCALE GENOMIC DNA]</scope>
    <source>
        <strain evidence="4 5">P11</strain>
    </source>
</reference>
<dbReference type="PANTHER" id="PTHR30469">
    <property type="entry name" value="MULTIDRUG RESISTANCE PROTEIN MDTA"/>
    <property type="match status" value="1"/>
</dbReference>
<evidence type="ECO:0000259" key="3">
    <source>
        <dbReference type="Pfam" id="PF25973"/>
    </source>
</evidence>
<dbReference type="InterPro" id="IPR058647">
    <property type="entry name" value="BSH_CzcB-like"/>
</dbReference>
<feature type="domain" description="CzcB-like barrel-sandwich hybrid" evidence="3">
    <location>
        <begin position="65"/>
        <end position="197"/>
    </location>
</feature>
<dbReference type="Pfam" id="PF25973">
    <property type="entry name" value="BSH_CzcB"/>
    <property type="match status" value="1"/>
</dbReference>
<dbReference type="NCBIfam" id="TIGR01730">
    <property type="entry name" value="RND_mfp"/>
    <property type="match status" value="1"/>
</dbReference>
<dbReference type="Gene3D" id="2.40.420.20">
    <property type="match status" value="1"/>
</dbReference>
<dbReference type="Proteomes" id="UP000298285">
    <property type="component" value="Unassembled WGS sequence"/>
</dbReference>